<reference evidence="2 3" key="1">
    <citation type="submission" date="2016-07" db="EMBL/GenBank/DDBJ databases">
        <title>Pervasive Adenine N6-methylation of Active Genes in Fungi.</title>
        <authorList>
            <consortium name="DOE Joint Genome Institute"/>
            <person name="Mondo S.J."/>
            <person name="Dannebaum R.O."/>
            <person name="Kuo R.C."/>
            <person name="Labutti K."/>
            <person name="Haridas S."/>
            <person name="Kuo A."/>
            <person name="Salamov A."/>
            <person name="Ahrendt S.R."/>
            <person name="Lipzen A."/>
            <person name="Sullivan W."/>
            <person name="Andreopoulos W.B."/>
            <person name="Clum A."/>
            <person name="Lindquist E."/>
            <person name="Daum C."/>
            <person name="Ramamoorthy G.K."/>
            <person name="Gryganskyi A."/>
            <person name="Culley D."/>
            <person name="Magnuson J.K."/>
            <person name="James T.Y."/>
            <person name="O'Malley M.A."/>
            <person name="Stajich J.E."/>
            <person name="Spatafora J.W."/>
            <person name="Visel A."/>
            <person name="Grigoriev I.V."/>
        </authorList>
    </citation>
    <scope>NUCLEOTIDE SEQUENCE [LARGE SCALE GENOMIC DNA]</scope>
    <source>
        <strain evidence="2 3">JEL800</strain>
    </source>
</reference>
<comment type="caution">
    <text evidence="2">The sequence shown here is derived from an EMBL/GenBank/DDBJ whole genome shotgun (WGS) entry which is preliminary data.</text>
</comment>
<keyword evidence="1" id="KW-1133">Transmembrane helix</keyword>
<organism evidence="2 3">
    <name type="scientific">Rhizoclosmatium globosum</name>
    <dbReference type="NCBI Taxonomy" id="329046"/>
    <lineage>
        <taxon>Eukaryota</taxon>
        <taxon>Fungi</taxon>
        <taxon>Fungi incertae sedis</taxon>
        <taxon>Chytridiomycota</taxon>
        <taxon>Chytridiomycota incertae sedis</taxon>
        <taxon>Chytridiomycetes</taxon>
        <taxon>Chytridiales</taxon>
        <taxon>Chytriomycetaceae</taxon>
        <taxon>Rhizoclosmatium</taxon>
    </lineage>
</organism>
<feature type="transmembrane region" description="Helical" evidence="1">
    <location>
        <begin position="147"/>
        <end position="171"/>
    </location>
</feature>
<name>A0A1Y2C5T5_9FUNG</name>
<dbReference type="GO" id="GO:0005794">
    <property type="term" value="C:Golgi apparatus"/>
    <property type="evidence" value="ECO:0007669"/>
    <property type="project" value="TreeGrafter"/>
</dbReference>
<feature type="transmembrane region" description="Helical" evidence="1">
    <location>
        <begin position="57"/>
        <end position="75"/>
    </location>
</feature>
<feature type="transmembrane region" description="Helical" evidence="1">
    <location>
        <begin position="105"/>
        <end position="126"/>
    </location>
</feature>
<proteinExistence type="predicted"/>
<feature type="transmembrane region" description="Helical" evidence="1">
    <location>
        <begin position="211"/>
        <end position="236"/>
    </location>
</feature>
<evidence type="ECO:0000313" key="3">
    <source>
        <dbReference type="Proteomes" id="UP000193642"/>
    </source>
</evidence>
<protein>
    <submittedName>
        <fullName evidence="2">Uncharacterized protein</fullName>
    </submittedName>
</protein>
<keyword evidence="1" id="KW-0472">Membrane</keyword>
<evidence type="ECO:0000256" key="1">
    <source>
        <dbReference type="SAM" id="Phobius"/>
    </source>
</evidence>
<sequence length="301" mass="34378">MLDYLTTSSVATRNTSDLAYENFKIGATFNIVFFLASLFLVFVTWDGILHQNILQLISVYVLHIGLTIYSITQIFQTYEDLNDLDVNYKDSPQVRNGDLYLTAQVMVPIVIVIFQPVFIYLTIKCYREFAWRRYRITGGSKILEKVFINYNILLLLIKYTLFFGFGLQIFYLAYPKTGVEGMWALVIFSMVFNVFNGIVGFFSIRKESKPLAVAFIIGCTALLVVSVTEIYLVYSLEGKTFDRVQTPLIFSAVLGWALLASSVVFGILCVRNFGKGLRDVLDMESRWRKGLYRSPTIDLDA</sequence>
<dbReference type="InterPro" id="IPR040410">
    <property type="entry name" value="UPF0658_Golgi"/>
</dbReference>
<feature type="transmembrane region" description="Helical" evidence="1">
    <location>
        <begin position="183"/>
        <end position="204"/>
    </location>
</feature>
<dbReference type="PANTHER" id="PTHR34391:SF2">
    <property type="entry name" value="TRP C-TERMINAL DOMAIN-CONTAINING PROTEIN"/>
    <property type="match status" value="1"/>
</dbReference>
<feature type="transmembrane region" description="Helical" evidence="1">
    <location>
        <begin position="25"/>
        <end position="45"/>
    </location>
</feature>
<dbReference type="OrthoDB" id="2448307at2759"/>
<gene>
    <name evidence="2" type="ORF">BCR33DRAFT_309628</name>
</gene>
<dbReference type="AlphaFoldDB" id="A0A1Y2C5T5"/>
<feature type="transmembrane region" description="Helical" evidence="1">
    <location>
        <begin position="248"/>
        <end position="270"/>
    </location>
</feature>
<keyword evidence="3" id="KW-1185">Reference proteome</keyword>
<dbReference type="PANTHER" id="PTHR34391">
    <property type="entry name" value="UPF0658 GOLGI APPARATUS MEMBRANE PROTEIN C1952.10C-RELATED"/>
    <property type="match status" value="1"/>
</dbReference>
<dbReference type="Proteomes" id="UP000193642">
    <property type="component" value="Unassembled WGS sequence"/>
</dbReference>
<dbReference type="EMBL" id="MCGO01000029">
    <property type="protein sequence ID" value="ORY42391.1"/>
    <property type="molecule type" value="Genomic_DNA"/>
</dbReference>
<evidence type="ECO:0000313" key="2">
    <source>
        <dbReference type="EMBL" id="ORY42391.1"/>
    </source>
</evidence>
<accession>A0A1Y2C5T5</accession>
<keyword evidence="1" id="KW-0812">Transmembrane</keyword>